<comment type="caution">
    <text evidence="2">The sequence shown here is derived from an EMBL/GenBank/DDBJ whole genome shotgun (WGS) entry which is preliminary data.</text>
</comment>
<evidence type="ECO:0000313" key="2">
    <source>
        <dbReference type="EMBL" id="KKS83633.1"/>
    </source>
</evidence>
<keyword evidence="1" id="KW-1133">Transmembrane helix</keyword>
<protein>
    <submittedName>
        <fullName evidence="2">Uncharacterized protein</fullName>
    </submittedName>
</protein>
<proteinExistence type="predicted"/>
<dbReference type="Proteomes" id="UP000034543">
    <property type="component" value="Unassembled WGS sequence"/>
</dbReference>
<dbReference type="STRING" id="1618436.UV59_C0035G0015"/>
<evidence type="ECO:0000256" key="1">
    <source>
        <dbReference type="SAM" id="Phobius"/>
    </source>
</evidence>
<accession>A0A0G1F9V7</accession>
<keyword evidence="1" id="KW-0812">Transmembrane</keyword>
<evidence type="ECO:0000313" key="3">
    <source>
        <dbReference type="Proteomes" id="UP000034543"/>
    </source>
</evidence>
<sequence>MLLERNGFFSKKRRKRLRQFGTGIICFLIALAIFSYVTNPFVEFSIVADPFEFALNRDTQLELKQVSELRLRTNVFVRLVADLKSGWHIFNNRFTGGKTTFSGDIEPIIQEIHALRFDPELPYLISGDHFSLLYPRSLGIFYHTLLDPRTALDSTDWLHRETIYLKTLAYALDVFAKSKDLSTTIVPIAPQSVTLLNIYSPPIDTLYSLLYGLQTLQTPEELISIYPFTTNNYQSTHTVQAARNLLHEYKPELTFHFHKFISDTVDLHTHLVRTDRLFSGTKDITKQTSSFYDNVILWKTYELAQKLGLIEKNPDFLASLKTQILSTFWLPEQGHFLEDLSPESRAGNYYSSDWLISAMTGFLDPKNPDDRAYLEKTIAYIHKNKIE</sequence>
<feature type="transmembrane region" description="Helical" evidence="1">
    <location>
        <begin position="20"/>
        <end position="37"/>
    </location>
</feature>
<dbReference type="AlphaFoldDB" id="A0A0G1F9V7"/>
<gene>
    <name evidence="2" type="ORF">UV59_C0035G0015</name>
</gene>
<organism evidence="2 3">
    <name type="scientific">Candidatus Gottesmanbacteria bacterium GW2011_GWA1_43_11</name>
    <dbReference type="NCBI Taxonomy" id="1618436"/>
    <lineage>
        <taxon>Bacteria</taxon>
        <taxon>Candidatus Gottesmaniibacteriota</taxon>
    </lineage>
</organism>
<dbReference type="EMBL" id="LCFB01000035">
    <property type="protein sequence ID" value="KKS83633.1"/>
    <property type="molecule type" value="Genomic_DNA"/>
</dbReference>
<keyword evidence="1" id="KW-0472">Membrane</keyword>
<reference evidence="2 3" key="1">
    <citation type="journal article" date="2015" name="Nature">
        <title>rRNA introns, odd ribosomes, and small enigmatic genomes across a large radiation of phyla.</title>
        <authorList>
            <person name="Brown C.T."/>
            <person name="Hug L.A."/>
            <person name="Thomas B.C."/>
            <person name="Sharon I."/>
            <person name="Castelle C.J."/>
            <person name="Singh A."/>
            <person name="Wilkins M.J."/>
            <person name="Williams K.H."/>
            <person name="Banfield J.F."/>
        </authorList>
    </citation>
    <scope>NUCLEOTIDE SEQUENCE [LARGE SCALE GENOMIC DNA]</scope>
</reference>
<name>A0A0G1F9V7_9BACT</name>